<organism evidence="2 3">
    <name type="scientific">Geobacillus stearothermophilus</name>
    <name type="common">Bacillus stearothermophilus</name>
    <dbReference type="NCBI Taxonomy" id="1422"/>
    <lineage>
        <taxon>Bacteria</taxon>
        <taxon>Bacillati</taxon>
        <taxon>Bacillota</taxon>
        <taxon>Bacilli</taxon>
        <taxon>Bacillales</taxon>
        <taxon>Anoxybacillaceae</taxon>
        <taxon>Geobacillus</taxon>
    </lineage>
</organism>
<evidence type="ECO:0000313" key="4">
    <source>
        <dbReference type="Proteomes" id="UP000773850"/>
    </source>
</evidence>
<proteinExistence type="predicted"/>
<evidence type="ECO:0000313" key="3">
    <source>
        <dbReference type="Proteomes" id="UP000075424"/>
    </source>
</evidence>
<reference evidence="1 4" key="2">
    <citation type="submission" date="2016-03" db="EMBL/GenBank/DDBJ databases">
        <title>Spore heat resistance.</title>
        <authorList>
            <person name="Boekhorst J."/>
            <person name="Berendsen E.M."/>
            <person name="Wells-Bennik M.H."/>
            <person name="Kuipers O.P."/>
        </authorList>
    </citation>
    <scope>NUCLEOTIDE SEQUENCE [LARGE SCALE GENOMIC DNA]</scope>
    <source>
        <strain evidence="1 4">GS8</strain>
    </source>
</reference>
<sequence length="59" mass="7020">MHHNFVFIIVLPMAKHNRHGKFHEGGKKEQHHNGYGDYDYDFQGPSSLSPYHCRHMEKK</sequence>
<evidence type="ECO:0000313" key="2">
    <source>
        <dbReference type="EMBL" id="KYD23395.1"/>
    </source>
</evidence>
<dbReference type="Proteomes" id="UP000075424">
    <property type="component" value="Unassembled WGS sequence"/>
</dbReference>
<dbReference type="EMBL" id="LUCS01000028">
    <property type="protein sequence ID" value="KAF6510495.1"/>
    <property type="molecule type" value="Genomic_DNA"/>
</dbReference>
<name>A0A150MGF1_GEOSE</name>
<dbReference type="EMBL" id="LQYV01000112">
    <property type="protein sequence ID" value="KYD23395.1"/>
    <property type="molecule type" value="Genomic_DNA"/>
</dbReference>
<dbReference type="Proteomes" id="UP000773850">
    <property type="component" value="Unassembled WGS sequence"/>
</dbReference>
<reference evidence="2 3" key="1">
    <citation type="submission" date="2016-01" db="EMBL/GenBank/DDBJ databases">
        <title>Draft Genome Sequences of Seven Thermophilic Sporeformers Isolated from Foods.</title>
        <authorList>
            <person name="Berendsen E.M."/>
            <person name="Wells-Bennik M.H."/>
            <person name="Krawcyk A.O."/>
            <person name="De Jong A."/>
            <person name="Holsappel S."/>
            <person name="Eijlander R.T."/>
            <person name="Kuipers O.P."/>
        </authorList>
    </citation>
    <scope>NUCLEOTIDE SEQUENCE [LARGE SCALE GENOMIC DNA]</scope>
    <source>
        <strain evidence="2 3">B4109</strain>
    </source>
</reference>
<evidence type="ECO:0000313" key="1">
    <source>
        <dbReference type="EMBL" id="KAF6510495.1"/>
    </source>
</evidence>
<comment type="caution">
    <text evidence="2">The sequence shown here is derived from an EMBL/GenBank/DDBJ whole genome shotgun (WGS) entry which is preliminary data.</text>
</comment>
<protein>
    <submittedName>
        <fullName evidence="2">Uncharacterized protein</fullName>
    </submittedName>
</protein>
<gene>
    <name evidence="2" type="ORF">B4109_2363</name>
    <name evidence="1" type="ORF">GS8_2652</name>
</gene>
<dbReference type="AlphaFoldDB" id="A0A150MGF1"/>
<keyword evidence="4" id="KW-1185">Reference proteome</keyword>
<accession>A0A150MGF1</accession>